<evidence type="ECO:0000259" key="4">
    <source>
        <dbReference type="SMART" id="SM00903"/>
    </source>
</evidence>
<comment type="caution">
    <text evidence="5">The sequence shown here is derived from an EMBL/GenBank/DDBJ whole genome shotgun (WGS) entry which is preliminary data.</text>
</comment>
<dbReference type="InterPro" id="IPR002563">
    <property type="entry name" value="Flavin_Rdtase-like_dom"/>
</dbReference>
<name>A0A7X6MWH4_9STRE</name>
<comment type="cofactor">
    <cofactor evidence="1">
        <name>FMN</name>
        <dbReference type="ChEBI" id="CHEBI:58210"/>
    </cofactor>
</comment>
<keyword evidence="2" id="KW-0285">Flavoprotein</keyword>
<dbReference type="SUPFAM" id="SSF50475">
    <property type="entry name" value="FMN-binding split barrel"/>
    <property type="match status" value="1"/>
</dbReference>
<evidence type="ECO:0000256" key="2">
    <source>
        <dbReference type="ARBA" id="ARBA00022630"/>
    </source>
</evidence>
<dbReference type="AlphaFoldDB" id="A0A7X6MWH4"/>
<proteinExistence type="inferred from homology"/>
<accession>A0A7X6MWH4</accession>
<keyword evidence="6" id="KW-1185">Reference proteome</keyword>
<dbReference type="SMART" id="SM00903">
    <property type="entry name" value="Flavin_Reduct"/>
    <property type="match status" value="1"/>
</dbReference>
<dbReference type="PANTHER" id="PTHR43567">
    <property type="entry name" value="FLAVOREDOXIN-RELATED-RELATED"/>
    <property type="match status" value="1"/>
</dbReference>
<dbReference type="InterPro" id="IPR052174">
    <property type="entry name" value="Flavoredoxin"/>
</dbReference>
<sequence length="192" mass="22402">MKQKFNTTKFYYGFPIYILGYKDEKFGYNITTSSSSYSLGEMLVMGMFKGSNAVEQVQRYQSFTLNIPTEEQAFLMERAGFLTRRDKLSLLDITYSMAEKIDAPLLDDCPVSLECVVEAVQEFDNYVNFTARIVNRWVDASLLDEKGYFKSEAFHPLEYMGDGKARIYRYLDEEKSEKLGQYSKKGRKYHDR</sequence>
<protein>
    <submittedName>
        <fullName evidence="5">Flavin reductase family protein</fullName>
    </submittedName>
</protein>
<evidence type="ECO:0000256" key="3">
    <source>
        <dbReference type="ARBA" id="ARBA00038054"/>
    </source>
</evidence>
<dbReference type="GO" id="GO:0010181">
    <property type="term" value="F:FMN binding"/>
    <property type="evidence" value="ECO:0007669"/>
    <property type="project" value="InterPro"/>
</dbReference>
<dbReference type="GO" id="GO:0016646">
    <property type="term" value="F:oxidoreductase activity, acting on the CH-NH group of donors, NAD or NADP as acceptor"/>
    <property type="evidence" value="ECO:0007669"/>
    <property type="project" value="UniProtKB-ARBA"/>
</dbReference>
<evidence type="ECO:0000313" key="6">
    <source>
        <dbReference type="Proteomes" id="UP000522720"/>
    </source>
</evidence>
<dbReference type="RefSeq" id="WP_168548436.1">
    <property type="nucleotide sequence ID" value="NZ_JAAXPR010000003.1"/>
</dbReference>
<comment type="similarity">
    <text evidence="3">Belongs to the flavoredoxin family.</text>
</comment>
<evidence type="ECO:0000256" key="1">
    <source>
        <dbReference type="ARBA" id="ARBA00001917"/>
    </source>
</evidence>
<dbReference type="Gene3D" id="2.30.110.10">
    <property type="entry name" value="Electron Transport, Fmn-binding Protein, Chain A"/>
    <property type="match status" value="1"/>
</dbReference>
<dbReference type="InterPro" id="IPR012349">
    <property type="entry name" value="Split_barrel_FMN-bd"/>
</dbReference>
<dbReference type="EMBL" id="JAAXPR010000003">
    <property type="protein sequence ID" value="NKZ19675.1"/>
    <property type="molecule type" value="Genomic_DNA"/>
</dbReference>
<dbReference type="PANTHER" id="PTHR43567:SF1">
    <property type="entry name" value="FLAVOREDOXIN"/>
    <property type="match status" value="1"/>
</dbReference>
<organism evidence="5 6">
    <name type="scientific">Streptococcus ovuberis</name>
    <dbReference type="NCBI Taxonomy" id="1936207"/>
    <lineage>
        <taxon>Bacteria</taxon>
        <taxon>Bacillati</taxon>
        <taxon>Bacillota</taxon>
        <taxon>Bacilli</taxon>
        <taxon>Lactobacillales</taxon>
        <taxon>Streptococcaceae</taxon>
        <taxon>Streptococcus</taxon>
    </lineage>
</organism>
<dbReference type="Proteomes" id="UP000522720">
    <property type="component" value="Unassembled WGS sequence"/>
</dbReference>
<evidence type="ECO:0000313" key="5">
    <source>
        <dbReference type="EMBL" id="NKZ19675.1"/>
    </source>
</evidence>
<feature type="domain" description="Flavin reductase like" evidence="4">
    <location>
        <begin position="10"/>
        <end position="151"/>
    </location>
</feature>
<gene>
    <name evidence="5" type="ORF">HF992_02210</name>
</gene>
<reference evidence="5 6" key="1">
    <citation type="submission" date="2020-04" db="EMBL/GenBank/DDBJ databases">
        <title>MicrobeNet Type strains.</title>
        <authorList>
            <person name="Nicholson A.C."/>
        </authorList>
    </citation>
    <scope>NUCLEOTIDE SEQUENCE [LARGE SCALE GENOMIC DNA]</scope>
    <source>
        <strain evidence="5 6">CCUG 69612</strain>
    </source>
</reference>
<dbReference type="Pfam" id="PF01613">
    <property type="entry name" value="Flavin_Reduct"/>
    <property type="match status" value="1"/>
</dbReference>